<proteinExistence type="predicted"/>
<dbReference type="EMBL" id="JBHLTS010000078">
    <property type="protein sequence ID" value="MFC0518210.1"/>
    <property type="molecule type" value="Genomic_DNA"/>
</dbReference>
<dbReference type="Gene3D" id="2.60.40.10">
    <property type="entry name" value="Immunoglobulins"/>
    <property type="match status" value="1"/>
</dbReference>
<dbReference type="PROSITE" id="PS50093">
    <property type="entry name" value="PKD"/>
    <property type="match status" value="1"/>
</dbReference>
<name>A0ABV6LFG3_9SPHI</name>
<dbReference type="SUPFAM" id="SSF49299">
    <property type="entry name" value="PKD domain"/>
    <property type="match status" value="1"/>
</dbReference>
<dbReference type="InterPro" id="IPR013783">
    <property type="entry name" value="Ig-like_fold"/>
</dbReference>
<dbReference type="CDD" id="cd00146">
    <property type="entry name" value="PKD"/>
    <property type="match status" value="1"/>
</dbReference>
<dbReference type="InterPro" id="IPR000601">
    <property type="entry name" value="PKD_dom"/>
</dbReference>
<dbReference type="SMART" id="SM00089">
    <property type="entry name" value="PKD"/>
    <property type="match status" value="1"/>
</dbReference>
<sequence>MKINIKAIAIIIIVAVIGYTSCKKPQYTFGPLNTPTDLTLNAAIDGKNDANPAGGGTGKVTITTTANKAISYKIDFGDGNTQVVPSGTITYKYSNPGTFDYTITVNAIGTGGTTSTISKKITVFVAFDIPADIIQNLTNGASQTWVTDRLTPGHVGVGPADGFTPSYYAAAPNERAECLYDDEITFTKNANNTISMSINNKGQSFFIAASTAFYGKAGGDNCYDIDVSGTRNLTFMDATSASTPANSTRIQFVVPGNGLINFGTGGNTYEILSLTSTQIFLRNIGIDGLAWYQKLKVKQ</sequence>
<protein>
    <submittedName>
        <fullName evidence="2">PKD domain-containing protein</fullName>
    </submittedName>
</protein>
<comment type="caution">
    <text evidence="2">The sequence shown here is derived from an EMBL/GenBank/DDBJ whole genome shotgun (WGS) entry which is preliminary data.</text>
</comment>
<dbReference type="InterPro" id="IPR035986">
    <property type="entry name" value="PKD_dom_sf"/>
</dbReference>
<dbReference type="Proteomes" id="UP001589828">
    <property type="component" value="Unassembled WGS sequence"/>
</dbReference>
<gene>
    <name evidence="2" type="ORF">ACFFGT_28605</name>
</gene>
<accession>A0ABV6LFG3</accession>
<evidence type="ECO:0000313" key="3">
    <source>
        <dbReference type="Proteomes" id="UP001589828"/>
    </source>
</evidence>
<dbReference type="Pfam" id="PF18911">
    <property type="entry name" value="PKD_4"/>
    <property type="match status" value="1"/>
</dbReference>
<reference evidence="2 3" key="1">
    <citation type="submission" date="2024-09" db="EMBL/GenBank/DDBJ databases">
        <authorList>
            <person name="Sun Q."/>
            <person name="Mori K."/>
        </authorList>
    </citation>
    <scope>NUCLEOTIDE SEQUENCE [LARGE SCALE GENOMIC DNA]</scope>
    <source>
        <strain evidence="2 3">NCAIM B.02415</strain>
    </source>
</reference>
<dbReference type="InterPro" id="IPR022409">
    <property type="entry name" value="PKD/Chitinase_dom"/>
</dbReference>
<organism evidence="2 3">
    <name type="scientific">Mucilaginibacter angelicae</name>
    <dbReference type="NCBI Taxonomy" id="869718"/>
    <lineage>
        <taxon>Bacteria</taxon>
        <taxon>Pseudomonadati</taxon>
        <taxon>Bacteroidota</taxon>
        <taxon>Sphingobacteriia</taxon>
        <taxon>Sphingobacteriales</taxon>
        <taxon>Sphingobacteriaceae</taxon>
        <taxon>Mucilaginibacter</taxon>
    </lineage>
</organism>
<feature type="domain" description="PKD" evidence="1">
    <location>
        <begin position="65"/>
        <end position="123"/>
    </location>
</feature>
<keyword evidence="3" id="KW-1185">Reference proteome</keyword>
<evidence type="ECO:0000313" key="2">
    <source>
        <dbReference type="EMBL" id="MFC0518210.1"/>
    </source>
</evidence>
<dbReference type="RefSeq" id="WP_377025937.1">
    <property type="nucleotide sequence ID" value="NZ_JBHLTS010000078.1"/>
</dbReference>
<evidence type="ECO:0000259" key="1">
    <source>
        <dbReference type="PROSITE" id="PS50093"/>
    </source>
</evidence>